<dbReference type="Pfam" id="PF03729">
    <property type="entry name" value="DUF308"/>
    <property type="match status" value="1"/>
</dbReference>
<comment type="caution">
    <text evidence="2">The sequence shown here is derived from an EMBL/GenBank/DDBJ whole genome shotgun (WGS) entry which is preliminary data.</text>
</comment>
<keyword evidence="1" id="KW-1133">Transmembrane helix</keyword>
<name>A0A420E8A9_9ALTE</name>
<keyword evidence="1" id="KW-0472">Membrane</keyword>
<dbReference type="InterPro" id="IPR005325">
    <property type="entry name" value="DUF308_memb"/>
</dbReference>
<accession>A0A420E8A9</accession>
<gene>
    <name evidence="2" type="ORF">DBZ36_14630</name>
</gene>
<evidence type="ECO:0000256" key="1">
    <source>
        <dbReference type="SAM" id="Phobius"/>
    </source>
</evidence>
<dbReference type="RefSeq" id="WP_120355706.1">
    <property type="nucleotide sequence ID" value="NZ_RAQO01000008.1"/>
</dbReference>
<feature type="transmembrane region" description="Helical" evidence="1">
    <location>
        <begin position="156"/>
        <end position="178"/>
    </location>
</feature>
<feature type="transmembrane region" description="Helical" evidence="1">
    <location>
        <begin position="97"/>
        <end position="121"/>
    </location>
</feature>
<feature type="transmembrane region" description="Helical" evidence="1">
    <location>
        <begin position="21"/>
        <end position="39"/>
    </location>
</feature>
<dbReference type="InterPro" id="IPR052712">
    <property type="entry name" value="Acid_resist_chaperone_HdeD"/>
</dbReference>
<dbReference type="OrthoDB" id="9815400at2"/>
<evidence type="ECO:0008006" key="4">
    <source>
        <dbReference type="Google" id="ProtNLM"/>
    </source>
</evidence>
<feature type="transmembrane region" description="Helical" evidence="1">
    <location>
        <begin position="73"/>
        <end position="91"/>
    </location>
</feature>
<dbReference type="Proteomes" id="UP000286482">
    <property type="component" value="Unassembled WGS sequence"/>
</dbReference>
<dbReference type="PANTHER" id="PTHR34989">
    <property type="entry name" value="PROTEIN HDED"/>
    <property type="match status" value="1"/>
</dbReference>
<protein>
    <recommendedName>
        <fullName evidence="4">HdeD family acid-resistance protein</fullName>
    </recommendedName>
</protein>
<feature type="transmembrane region" description="Helical" evidence="1">
    <location>
        <begin position="128"/>
        <end position="150"/>
    </location>
</feature>
<reference evidence="2 3" key="1">
    <citation type="submission" date="2018-09" db="EMBL/GenBank/DDBJ databases">
        <authorList>
            <person name="Wang Z."/>
        </authorList>
    </citation>
    <scope>NUCLEOTIDE SEQUENCE [LARGE SCALE GENOMIC DNA]</scope>
    <source>
        <strain evidence="2 3">ALS 81</strain>
    </source>
</reference>
<dbReference type="PANTHER" id="PTHR34989:SF1">
    <property type="entry name" value="PROTEIN HDED"/>
    <property type="match status" value="1"/>
</dbReference>
<dbReference type="EMBL" id="RAQO01000008">
    <property type="protein sequence ID" value="RKF15620.1"/>
    <property type="molecule type" value="Genomic_DNA"/>
</dbReference>
<evidence type="ECO:0000313" key="2">
    <source>
        <dbReference type="EMBL" id="RKF15620.1"/>
    </source>
</evidence>
<keyword evidence="1" id="KW-0812">Transmembrane</keyword>
<organism evidence="2 3">
    <name type="scientific">Alginatibacterium sediminis</name>
    <dbReference type="NCBI Taxonomy" id="2164068"/>
    <lineage>
        <taxon>Bacteria</taxon>
        <taxon>Pseudomonadati</taxon>
        <taxon>Pseudomonadota</taxon>
        <taxon>Gammaproteobacteria</taxon>
        <taxon>Alteromonadales</taxon>
        <taxon>Alteromonadaceae</taxon>
        <taxon>Alginatibacterium</taxon>
    </lineage>
</organism>
<evidence type="ECO:0000313" key="3">
    <source>
        <dbReference type="Proteomes" id="UP000286482"/>
    </source>
</evidence>
<keyword evidence="3" id="KW-1185">Reference proteome</keyword>
<dbReference type="AlphaFoldDB" id="A0A420E8A9"/>
<proteinExistence type="predicted"/>
<feature type="transmembrane region" description="Helical" evidence="1">
    <location>
        <begin position="45"/>
        <end position="66"/>
    </location>
</feature>
<sequence length="188" mass="19949">MSQELSAIDSTFLREVKKNTGLTIAVSILVILMGIFAMGSPLVAGVSLAIAVGFILIFSGIAQLFFSVKVRAGIVSIILSILTIIAGGYMVSNPGVALASMTIVLAIYLVITGVFEAVMAFQIKPSKGWVWALFNGLISVLLGAMIWSQFPVSGVWSIGTLIGIKLFFTGWTLLMFGLSARTVVNTQL</sequence>
<dbReference type="GO" id="GO:0005886">
    <property type="term" value="C:plasma membrane"/>
    <property type="evidence" value="ECO:0007669"/>
    <property type="project" value="TreeGrafter"/>
</dbReference>